<dbReference type="EMBL" id="UZAD01000259">
    <property type="protein sequence ID" value="VDN83334.1"/>
    <property type="molecule type" value="Genomic_DNA"/>
</dbReference>
<dbReference type="FunFam" id="3.50.50.60:FF:000082">
    <property type="entry name" value="protein MTO1 homolog, mitochondrial isoform X1"/>
    <property type="match status" value="1"/>
</dbReference>
<feature type="signal peptide" evidence="8">
    <location>
        <begin position="1"/>
        <end position="22"/>
    </location>
</feature>
<dbReference type="GO" id="GO:0002098">
    <property type="term" value="P:tRNA wobble uridine modification"/>
    <property type="evidence" value="ECO:0007669"/>
    <property type="project" value="InterPro"/>
</dbReference>
<keyword evidence="12" id="KW-1185">Reference proteome</keyword>
<dbReference type="PANTHER" id="PTHR10730:SF45">
    <property type="entry name" value="PROCOLLAGEN-LYSINE,2-OXOGLUTARATE 5-DIOXYGENASE"/>
    <property type="match status" value="1"/>
</dbReference>
<dbReference type="NCBIfam" id="TIGR00136">
    <property type="entry name" value="mnmG_gidA"/>
    <property type="match status" value="1"/>
</dbReference>
<dbReference type="SMART" id="SM00702">
    <property type="entry name" value="P4Hc"/>
    <property type="match status" value="1"/>
</dbReference>
<evidence type="ECO:0000256" key="3">
    <source>
        <dbReference type="ARBA" id="ARBA00007653"/>
    </source>
</evidence>
<evidence type="ECO:0000313" key="13">
    <source>
        <dbReference type="WBParaSite" id="BPAG_0000217801-mRNA-1"/>
    </source>
</evidence>
<keyword evidence="4" id="KW-0285">Flavoprotein</keyword>
<sequence length="1478" mass="168827">MTGMTLWVLTLSTVLMYGTVTMEKISGMPELLVVTVATEETDGLRRLKRTADINDVGLEVFGMGEQWRGGDVRVDKGGGQKIRILRKSLEKYKDRNDLIILFVDAYDVILLGNEEQILRNFFTFFDGFRLVFSSEPFCWPNRSLAPKYPLVNFGYRYLNSGVFMGFAPEIWNLISYRDVEDNDDDQLYYTRLYLDEQIRMSLKMTLDSMSILFQNLNGASNDVKLEMSDERRGTYFIYNFIYNTYPLVIHGNGPSKLHLNYFGNYVDPLRITTAKTQHTTMDLEKIELPRLFLSVIISKPIPFIREFFENIKSLVYADEKIDLYVYCNQNFLEKETSGFVEDVKGRYRSLLYDGSTTELGEREARAFSLKQSLALGDDYLIMIDGDVHLNNSEALLLMIHRVKEKDSDILAPLVGQPHKLFTNFWGAISSNGYYARSENYLDIIDYKEVGLWNVPFISSILIIAKEKLTSLSNAYYYNDKLDPDMSFCSFARDKGHFLYLDNSHYYGFLVVSEDVESSKVHPDMYEIFNNKELWEKRYIHPNYFAALNGSIQILEICQDVYDFPLMSERFCAELIEECEYYGKWSDGKHKDERLVGGYENVPTRDIHMNQIGFERHWLYMLDEYVRPIQEKLFIGYYKQPVESVMMFVVRYKPEEQASLRPHHDASTYSIDIALNKRGVDYEGGGVRFLRYNCTFDADTVGGLVIAVKADFDRLKLDYCRLLEEQAIPISIRAIISSLFQFSEVQSVALIGFVRNILNVFDFIGSHDGKTLSYNILYSDNSVDTLGLTFDIKGILFQNVDRISSEVMLLIDDSGMRMQVHNFVRDSSTSNPWKYERNSALESLRTLSTLTGGDAEVIYDVIVIGGGHAGCEAAAAAARCCAHTLLLTNRKDTIGEMSCNPSFGGVGKGHLVREVDALDGLCGRICDKSAINYHALNSSHGPAVLGLRAQIDRKLYKEYMQHEILNCTKNLDVMEKAVDDLVIKYEEGKTPRVGGVVADGEILNAKALVVTTGTFLGGKFFRGSESYAAGRLGEKASSKLSETFSRLGFKLGRFRTGTPARLFKKTIDFSKFAAQRPDRKPIPFSFLTERISLPYHQQLPSYLGFTNNLLAQMVLKHFNECNYIRSEANGPRYCPSLESKVIRFPHLSHRIFLEPEGLDSDLIYPQGMSMTFAPEVQLEVYRCIPGLENVEISQAGYGIEYDYVDPKQLKLTLQTKAVEGLFLAGQINGTTGYEEAAAQGIVAGINAAASSQNKKPFVIDRTEGYIGVLIDDLTSLGTSEPYRMFTSRAELRLHLRPDNADMRLTKKGYEHGAVSEHRYNRFLKMLSAYNEAQDLLKSIKYPMNFWKKLIPCLKNARVTKVYSAFDLLCRYEVDFMDIQKAVPFELERLLENKEIEYRLKIEAFYYFYLDKSLAKIEQIRKECDTIIPDNFDYSKLNNISEECREKLNFWRPQNLAAASRVPGATTEALMELLSFLKVP</sequence>
<dbReference type="GO" id="GO:0008475">
    <property type="term" value="F:procollagen-lysine 5-dioxygenase activity"/>
    <property type="evidence" value="ECO:0007669"/>
    <property type="project" value="TreeGrafter"/>
</dbReference>
<dbReference type="InterPro" id="IPR036188">
    <property type="entry name" value="FAD/NAD-bd_sf"/>
</dbReference>
<dbReference type="Pfam" id="PF25342">
    <property type="entry name" value="GT_PLOD"/>
    <property type="match status" value="1"/>
</dbReference>
<keyword evidence="5" id="KW-0274">FAD</keyword>
<evidence type="ECO:0000256" key="7">
    <source>
        <dbReference type="ARBA" id="ARBA00023002"/>
    </source>
</evidence>
<dbReference type="InterPro" id="IPR020595">
    <property type="entry name" value="MnmG-rel_CS"/>
</dbReference>
<comment type="similarity">
    <text evidence="3">Belongs to the MnmG family.</text>
</comment>
<dbReference type="InterPro" id="IPR004416">
    <property type="entry name" value="MnmG"/>
</dbReference>
<evidence type="ECO:0000256" key="4">
    <source>
        <dbReference type="ARBA" id="ARBA00022630"/>
    </source>
</evidence>
<comment type="cofactor">
    <cofactor evidence="1">
        <name>L-ascorbate</name>
        <dbReference type="ChEBI" id="CHEBI:38290"/>
    </cofactor>
</comment>
<dbReference type="InterPro" id="IPR047001">
    <property type="entry name" value="MnmG_C_subdom"/>
</dbReference>
<evidence type="ECO:0000256" key="8">
    <source>
        <dbReference type="SAM" id="SignalP"/>
    </source>
</evidence>
<dbReference type="WBParaSite" id="BPAG_0000217801-mRNA-1">
    <property type="protein sequence ID" value="BPAG_0000217801-mRNA-1"/>
    <property type="gene ID" value="BPAG_0000217801"/>
</dbReference>
<dbReference type="GO" id="GO:0031418">
    <property type="term" value="F:L-ascorbic acid binding"/>
    <property type="evidence" value="ECO:0007669"/>
    <property type="project" value="InterPro"/>
</dbReference>
<evidence type="ECO:0000259" key="9">
    <source>
        <dbReference type="SMART" id="SM00702"/>
    </source>
</evidence>
<evidence type="ECO:0000313" key="12">
    <source>
        <dbReference type="Proteomes" id="UP000278627"/>
    </source>
</evidence>
<dbReference type="SUPFAM" id="SSF51905">
    <property type="entry name" value="FAD/NAD(P)-binding domain"/>
    <property type="match status" value="1"/>
</dbReference>
<dbReference type="Proteomes" id="UP000278627">
    <property type="component" value="Unassembled WGS sequence"/>
</dbReference>
<evidence type="ECO:0000256" key="5">
    <source>
        <dbReference type="ARBA" id="ARBA00022827"/>
    </source>
</evidence>
<dbReference type="InterPro" id="IPR057589">
    <property type="entry name" value="GT_PLOD"/>
</dbReference>
<dbReference type="FunFam" id="3.50.50.60:FF:000002">
    <property type="entry name" value="tRNA uridine 5-carboxymethylaminomethyl modification enzyme MnmG"/>
    <property type="match status" value="1"/>
</dbReference>
<keyword evidence="6" id="KW-0223">Dioxygenase</keyword>
<dbReference type="Pfam" id="PF13932">
    <property type="entry name" value="SAM_GIDA_C"/>
    <property type="match status" value="1"/>
</dbReference>
<feature type="domain" description="Prolyl 4-hydroxylase alpha subunit" evidence="9">
    <location>
        <begin position="558"/>
        <end position="740"/>
    </location>
</feature>
<dbReference type="GO" id="GO:0005506">
    <property type="term" value="F:iron ion binding"/>
    <property type="evidence" value="ECO:0007669"/>
    <property type="project" value="InterPro"/>
</dbReference>
<gene>
    <name evidence="11" type="ORF">BPAG_LOCUS2148</name>
</gene>
<dbReference type="Gene3D" id="3.50.50.60">
    <property type="entry name" value="FAD/NAD(P)-binding domain"/>
    <property type="match status" value="2"/>
</dbReference>
<dbReference type="PROSITE" id="PS01280">
    <property type="entry name" value="GIDA_1"/>
    <property type="match status" value="1"/>
</dbReference>
<name>A0A158PQJ2_BRUPA</name>
<dbReference type="InterPro" id="IPR006620">
    <property type="entry name" value="Pro_4_hyd_alph"/>
</dbReference>
<evidence type="ECO:0000256" key="2">
    <source>
        <dbReference type="ARBA" id="ARBA00001974"/>
    </source>
</evidence>
<evidence type="ECO:0000259" key="10">
    <source>
        <dbReference type="SMART" id="SM01228"/>
    </source>
</evidence>
<feature type="chain" id="PRO_5044056997" evidence="8">
    <location>
        <begin position="23"/>
        <end position="1478"/>
    </location>
</feature>
<dbReference type="InterPro" id="IPR040131">
    <property type="entry name" value="MnmG_N"/>
</dbReference>
<evidence type="ECO:0000256" key="6">
    <source>
        <dbReference type="ARBA" id="ARBA00022964"/>
    </source>
</evidence>
<dbReference type="InterPro" id="IPR049312">
    <property type="entry name" value="GIDA_C_N"/>
</dbReference>
<accession>A0A158PQJ2</accession>
<dbReference type="SMART" id="SM01228">
    <property type="entry name" value="GIDA_assoc_3"/>
    <property type="match status" value="1"/>
</dbReference>
<organism evidence="13">
    <name type="scientific">Brugia pahangi</name>
    <name type="common">Filarial nematode worm</name>
    <dbReference type="NCBI Taxonomy" id="6280"/>
    <lineage>
        <taxon>Eukaryota</taxon>
        <taxon>Metazoa</taxon>
        <taxon>Ecdysozoa</taxon>
        <taxon>Nematoda</taxon>
        <taxon>Chromadorea</taxon>
        <taxon>Rhabditida</taxon>
        <taxon>Spirurina</taxon>
        <taxon>Spiruromorpha</taxon>
        <taxon>Filarioidea</taxon>
        <taxon>Onchocercidae</taxon>
        <taxon>Brugia</taxon>
    </lineage>
</organism>
<reference evidence="13" key="1">
    <citation type="submission" date="2016-04" db="UniProtKB">
        <authorList>
            <consortium name="WormBaseParasite"/>
        </authorList>
    </citation>
    <scope>IDENTIFICATION</scope>
</reference>
<evidence type="ECO:0000313" key="11">
    <source>
        <dbReference type="EMBL" id="VDN83334.1"/>
    </source>
</evidence>
<proteinExistence type="inferred from homology"/>
<dbReference type="Gene3D" id="1.10.150.570">
    <property type="entry name" value="GidA associated domain, C-terminal subdomain"/>
    <property type="match status" value="1"/>
</dbReference>
<dbReference type="GO" id="GO:0005783">
    <property type="term" value="C:endoplasmic reticulum"/>
    <property type="evidence" value="ECO:0007669"/>
    <property type="project" value="TreeGrafter"/>
</dbReference>
<reference evidence="11 12" key="2">
    <citation type="submission" date="2018-11" db="EMBL/GenBank/DDBJ databases">
        <authorList>
            <consortium name="Pathogen Informatics"/>
        </authorList>
    </citation>
    <scope>NUCLEOTIDE SEQUENCE [LARGE SCALE GENOMIC DNA]</scope>
</reference>
<dbReference type="InterPro" id="IPR044920">
    <property type="entry name" value="MnmG_C_subdom_sf"/>
</dbReference>
<dbReference type="Pfam" id="PF01134">
    <property type="entry name" value="GIDA"/>
    <property type="match status" value="1"/>
</dbReference>
<dbReference type="STRING" id="6280.A0A158PQJ2"/>
<dbReference type="PANTHER" id="PTHR10730">
    <property type="entry name" value="PROCOLLAGEN-LYSINE,2-OXOGLUTARATE 5-DIOXYGENASE/GLYCOSYLTRANSFERASE 25 FAMILY MEMBER"/>
    <property type="match status" value="1"/>
</dbReference>
<comment type="cofactor">
    <cofactor evidence="2">
        <name>FAD</name>
        <dbReference type="ChEBI" id="CHEBI:57692"/>
    </cofactor>
</comment>
<protein>
    <submittedName>
        <fullName evidence="13">P4Hc domain-containing protein</fullName>
    </submittedName>
</protein>
<keyword evidence="7" id="KW-0560">Oxidoreductase</keyword>
<dbReference type="InterPro" id="IPR050757">
    <property type="entry name" value="Collagen_mod_GT25"/>
</dbReference>
<dbReference type="Pfam" id="PF21680">
    <property type="entry name" value="GIDA_C_1st"/>
    <property type="match status" value="1"/>
</dbReference>
<keyword evidence="8" id="KW-0732">Signal</keyword>
<evidence type="ECO:0000256" key="1">
    <source>
        <dbReference type="ARBA" id="ARBA00001961"/>
    </source>
</evidence>
<feature type="domain" description="tRNA uridine 5-carboxymethylaminomethyl modification enzyme C-terminal subdomain" evidence="10">
    <location>
        <begin position="1402"/>
        <end position="1473"/>
    </location>
</feature>
<dbReference type="PROSITE" id="PS01281">
    <property type="entry name" value="GIDA_2"/>
    <property type="match status" value="1"/>
</dbReference>
<dbReference type="InterPro" id="IPR026904">
    <property type="entry name" value="MnmG_C"/>
</dbReference>